<dbReference type="EMBL" id="POTW01000044">
    <property type="protein sequence ID" value="PZF82138.1"/>
    <property type="molecule type" value="Genomic_DNA"/>
</dbReference>
<evidence type="ECO:0000256" key="2">
    <source>
        <dbReference type="ARBA" id="ARBA00022777"/>
    </source>
</evidence>
<dbReference type="Pfam" id="PF03861">
    <property type="entry name" value="ANTAR"/>
    <property type="match status" value="1"/>
</dbReference>
<protein>
    <recommendedName>
        <fullName evidence="5">ANTAR domain-containing protein</fullName>
    </recommendedName>
</protein>
<dbReference type="PIRSF" id="PIRSF036625">
    <property type="entry name" value="GAF_ANTAR"/>
    <property type="match status" value="1"/>
</dbReference>
<keyword evidence="1" id="KW-0808">Transferase</keyword>
<dbReference type="GO" id="GO:0016301">
    <property type="term" value="F:kinase activity"/>
    <property type="evidence" value="ECO:0007669"/>
    <property type="project" value="UniProtKB-KW"/>
</dbReference>
<evidence type="ECO:0000313" key="7">
    <source>
        <dbReference type="Proteomes" id="UP000248764"/>
    </source>
</evidence>
<keyword evidence="2" id="KW-0418">Kinase</keyword>
<keyword evidence="4" id="KW-0804">Transcription</keyword>
<dbReference type="Proteomes" id="UP000248764">
    <property type="component" value="Unassembled WGS sequence"/>
</dbReference>
<dbReference type="InterPro" id="IPR029016">
    <property type="entry name" value="GAF-like_dom_sf"/>
</dbReference>
<keyword evidence="7" id="KW-1185">Reference proteome</keyword>
<feature type="domain" description="ANTAR" evidence="5">
    <location>
        <begin position="159"/>
        <end position="220"/>
    </location>
</feature>
<proteinExistence type="predicted"/>
<dbReference type="InterPro" id="IPR011006">
    <property type="entry name" value="CheY-like_superfamily"/>
</dbReference>
<sequence length="228" mass="23926">MTAMDLGPTSELADAAAGLYGEPDVPSTVRSVLDYALTLTGGDGVAVMLRQGGRPAVLSASSPAAERADRAQLSCAEGPGLQAMSERDAVVVDDVDDDPRWRGWSRPVRELGFRSVLSLSLGTTRSSVGALSVYSAKVGAFDGERAELGRCYAQHASVALASARHTSGLRRAMDERHAIGQAQGVLMERHGIDAAQAFALLRSSARDHGVKLSERAEQIIASRPADVG</sequence>
<dbReference type="GO" id="GO:0003723">
    <property type="term" value="F:RNA binding"/>
    <property type="evidence" value="ECO:0007669"/>
    <property type="project" value="InterPro"/>
</dbReference>
<dbReference type="InterPro" id="IPR036388">
    <property type="entry name" value="WH-like_DNA-bd_sf"/>
</dbReference>
<dbReference type="PROSITE" id="PS50921">
    <property type="entry name" value="ANTAR"/>
    <property type="match status" value="1"/>
</dbReference>
<organism evidence="6 7">
    <name type="scientific">Jiangella anatolica</name>
    <dbReference type="NCBI Taxonomy" id="2670374"/>
    <lineage>
        <taxon>Bacteria</taxon>
        <taxon>Bacillati</taxon>
        <taxon>Actinomycetota</taxon>
        <taxon>Actinomycetes</taxon>
        <taxon>Jiangellales</taxon>
        <taxon>Jiangellaceae</taxon>
        <taxon>Jiangella</taxon>
    </lineage>
</organism>
<gene>
    <name evidence="6" type="ORF">C1I92_18175</name>
</gene>
<name>A0A2W2BPJ0_9ACTN</name>
<dbReference type="InterPro" id="IPR005561">
    <property type="entry name" value="ANTAR"/>
</dbReference>
<comment type="caution">
    <text evidence="6">The sequence shown here is derived from an EMBL/GenBank/DDBJ whole genome shotgun (WGS) entry which is preliminary data.</text>
</comment>
<dbReference type="InterPro" id="IPR003018">
    <property type="entry name" value="GAF"/>
</dbReference>
<evidence type="ECO:0000256" key="3">
    <source>
        <dbReference type="ARBA" id="ARBA00023015"/>
    </source>
</evidence>
<evidence type="ECO:0000313" key="6">
    <source>
        <dbReference type="EMBL" id="PZF82138.1"/>
    </source>
</evidence>
<evidence type="ECO:0000256" key="4">
    <source>
        <dbReference type="ARBA" id="ARBA00023163"/>
    </source>
</evidence>
<dbReference type="SUPFAM" id="SSF55781">
    <property type="entry name" value="GAF domain-like"/>
    <property type="match status" value="1"/>
</dbReference>
<dbReference type="SMART" id="SM01012">
    <property type="entry name" value="ANTAR"/>
    <property type="match status" value="1"/>
</dbReference>
<dbReference type="InterPro" id="IPR012074">
    <property type="entry name" value="GAF_ANTAR"/>
</dbReference>
<dbReference type="SUPFAM" id="SSF52172">
    <property type="entry name" value="CheY-like"/>
    <property type="match status" value="1"/>
</dbReference>
<reference evidence="6 7" key="1">
    <citation type="submission" date="2018-01" db="EMBL/GenBank/DDBJ databases">
        <title>Draft genome sequence of Jiangella sp. GTF31.</title>
        <authorList>
            <person name="Sahin N."/>
            <person name="Ay H."/>
            <person name="Saygin H."/>
        </authorList>
    </citation>
    <scope>NUCLEOTIDE SEQUENCE [LARGE SCALE GENOMIC DNA]</scope>
    <source>
        <strain evidence="6 7">GTF31</strain>
    </source>
</reference>
<dbReference type="AlphaFoldDB" id="A0A2W2BPJ0"/>
<accession>A0A2W2BPJ0</accession>
<dbReference type="Gene3D" id="1.10.10.10">
    <property type="entry name" value="Winged helix-like DNA-binding domain superfamily/Winged helix DNA-binding domain"/>
    <property type="match status" value="1"/>
</dbReference>
<evidence type="ECO:0000256" key="1">
    <source>
        <dbReference type="ARBA" id="ARBA00022679"/>
    </source>
</evidence>
<dbReference type="Gene3D" id="3.30.450.40">
    <property type="match status" value="1"/>
</dbReference>
<dbReference type="SMART" id="SM00065">
    <property type="entry name" value="GAF"/>
    <property type="match status" value="1"/>
</dbReference>
<dbReference type="Pfam" id="PF13185">
    <property type="entry name" value="GAF_2"/>
    <property type="match status" value="1"/>
</dbReference>
<keyword evidence="3" id="KW-0805">Transcription regulation</keyword>
<evidence type="ECO:0000259" key="5">
    <source>
        <dbReference type="PROSITE" id="PS50921"/>
    </source>
</evidence>